<dbReference type="InterPro" id="IPR013325">
    <property type="entry name" value="RNA_pol_sigma_r2"/>
</dbReference>
<comment type="caution">
    <text evidence="1">The sequence shown here is derived from an EMBL/GenBank/DDBJ whole genome shotgun (WGS) entry which is preliminary data.</text>
</comment>
<name>A0ABY1EE18_9MICO</name>
<organism evidence="1 2">
    <name type="scientific">Cryobacterium levicorallinum</name>
    <dbReference type="NCBI Taxonomy" id="995038"/>
    <lineage>
        <taxon>Bacteria</taxon>
        <taxon>Bacillati</taxon>
        <taxon>Actinomycetota</taxon>
        <taxon>Actinomycetes</taxon>
        <taxon>Micrococcales</taxon>
        <taxon>Microbacteriaceae</taxon>
        <taxon>Cryobacterium</taxon>
    </lineage>
</organism>
<protein>
    <submittedName>
        <fullName evidence="1">Uncharacterized protein</fullName>
    </submittedName>
</protein>
<dbReference type="Proteomes" id="UP000199681">
    <property type="component" value="Unassembled WGS sequence"/>
</dbReference>
<evidence type="ECO:0000313" key="1">
    <source>
        <dbReference type="EMBL" id="SFH56435.1"/>
    </source>
</evidence>
<dbReference type="SUPFAM" id="SSF88946">
    <property type="entry name" value="Sigma2 domain of RNA polymerase sigma factors"/>
    <property type="match status" value="1"/>
</dbReference>
<sequence length="98" mass="10653">MAYAFVHVSGERCGRFRRPGPVRGCRAVSARQKGEKLKSILDQCAGDVLRYLQRRVGPDDAADLLGDTMVVAWRRVNLLPENAEVPGCGSSDLPGEPS</sequence>
<dbReference type="Gene3D" id="1.10.1740.10">
    <property type="match status" value="1"/>
</dbReference>
<evidence type="ECO:0000313" key="2">
    <source>
        <dbReference type="Proteomes" id="UP000199681"/>
    </source>
</evidence>
<reference evidence="1 2" key="1">
    <citation type="submission" date="2016-10" db="EMBL/GenBank/DDBJ databases">
        <authorList>
            <person name="Varghese N."/>
            <person name="Submissions S."/>
        </authorList>
    </citation>
    <scope>NUCLEOTIDE SEQUENCE [LARGE SCALE GENOMIC DNA]</scope>
    <source>
        <strain evidence="1 2">GMCC 1.11211</strain>
    </source>
</reference>
<keyword evidence="2" id="KW-1185">Reference proteome</keyword>
<accession>A0ABY1EE18</accession>
<proteinExistence type="predicted"/>
<dbReference type="EMBL" id="FOPW01000008">
    <property type="protein sequence ID" value="SFH56435.1"/>
    <property type="molecule type" value="Genomic_DNA"/>
</dbReference>
<gene>
    <name evidence="1" type="ORF">SAMN05216274_10834</name>
</gene>